<organism evidence="2 3">
    <name type="scientific">Eiseniibacteriota bacterium</name>
    <dbReference type="NCBI Taxonomy" id="2212470"/>
    <lineage>
        <taxon>Bacteria</taxon>
        <taxon>Candidatus Eiseniibacteriota</taxon>
    </lineage>
</organism>
<dbReference type="InterPro" id="IPR036249">
    <property type="entry name" value="Thioredoxin-like_sf"/>
</dbReference>
<name>A0A956NGD5_UNCEI</name>
<evidence type="ECO:0000313" key="3">
    <source>
        <dbReference type="Proteomes" id="UP000739538"/>
    </source>
</evidence>
<feature type="domain" description="Thioredoxin" evidence="1">
    <location>
        <begin position="1"/>
        <end position="51"/>
    </location>
</feature>
<sequence>MAPQLEARVQEMQIPLRKVDIVKWGSPVATQYAIQSIPALWLYKDGKLVTKDSQQVFKHLNS</sequence>
<dbReference type="EMBL" id="JAGQHS010000095">
    <property type="protein sequence ID" value="MCA9757368.1"/>
    <property type="molecule type" value="Genomic_DNA"/>
</dbReference>
<dbReference type="AlphaFoldDB" id="A0A956NGD5"/>
<evidence type="ECO:0000313" key="2">
    <source>
        <dbReference type="EMBL" id="MCA9757368.1"/>
    </source>
</evidence>
<dbReference type="SUPFAM" id="SSF52833">
    <property type="entry name" value="Thioredoxin-like"/>
    <property type="match status" value="1"/>
</dbReference>
<gene>
    <name evidence="2" type="ORF">KDA27_16310</name>
</gene>
<reference evidence="2" key="2">
    <citation type="journal article" date="2021" name="Microbiome">
        <title>Successional dynamics and alternative stable states in a saline activated sludge microbial community over 9 years.</title>
        <authorList>
            <person name="Wang Y."/>
            <person name="Ye J."/>
            <person name="Ju F."/>
            <person name="Liu L."/>
            <person name="Boyd J.A."/>
            <person name="Deng Y."/>
            <person name="Parks D.H."/>
            <person name="Jiang X."/>
            <person name="Yin X."/>
            <person name="Woodcroft B.J."/>
            <person name="Tyson G.W."/>
            <person name="Hugenholtz P."/>
            <person name="Polz M.F."/>
            <person name="Zhang T."/>
        </authorList>
    </citation>
    <scope>NUCLEOTIDE SEQUENCE</scope>
    <source>
        <strain evidence="2">HKST-UBA02</strain>
    </source>
</reference>
<proteinExistence type="predicted"/>
<dbReference type="InterPro" id="IPR013766">
    <property type="entry name" value="Thioredoxin_domain"/>
</dbReference>
<dbReference type="Pfam" id="PF00085">
    <property type="entry name" value="Thioredoxin"/>
    <property type="match status" value="1"/>
</dbReference>
<reference evidence="2" key="1">
    <citation type="submission" date="2020-04" db="EMBL/GenBank/DDBJ databases">
        <authorList>
            <person name="Zhang T."/>
        </authorList>
    </citation>
    <scope>NUCLEOTIDE SEQUENCE</scope>
    <source>
        <strain evidence="2">HKST-UBA02</strain>
    </source>
</reference>
<dbReference type="Proteomes" id="UP000739538">
    <property type="component" value="Unassembled WGS sequence"/>
</dbReference>
<accession>A0A956NGD5</accession>
<evidence type="ECO:0000259" key="1">
    <source>
        <dbReference type="Pfam" id="PF00085"/>
    </source>
</evidence>
<comment type="caution">
    <text evidence="2">The sequence shown here is derived from an EMBL/GenBank/DDBJ whole genome shotgun (WGS) entry which is preliminary data.</text>
</comment>
<protein>
    <recommendedName>
        <fullName evidence="1">Thioredoxin domain-containing protein</fullName>
    </recommendedName>
</protein>
<dbReference type="Gene3D" id="3.40.30.10">
    <property type="entry name" value="Glutaredoxin"/>
    <property type="match status" value="1"/>
</dbReference>